<proteinExistence type="predicted"/>
<dbReference type="Proteomes" id="UP001488838">
    <property type="component" value="Unassembled WGS sequence"/>
</dbReference>
<feature type="non-terminal residue" evidence="1">
    <location>
        <position position="107"/>
    </location>
</feature>
<dbReference type="AlphaFoldDB" id="A0AAW0IKF8"/>
<keyword evidence="2" id="KW-1185">Reference proteome</keyword>
<evidence type="ECO:0000313" key="1">
    <source>
        <dbReference type="EMBL" id="KAK7815105.1"/>
    </source>
</evidence>
<gene>
    <name evidence="1" type="ORF">U0070_007770</name>
</gene>
<comment type="caution">
    <text evidence="1">The sequence shown here is derived from an EMBL/GenBank/DDBJ whole genome shotgun (WGS) entry which is preliminary data.</text>
</comment>
<sequence length="107" mass="11411">MGRVDLAPASRRRPGCGTAEMASGSMFTITAQGPLPHHCSELSHRGIRRFQLEVEPSQPVTLGGLSDSGSPVRLRFKTIQLQSGSSQCTPLHAALPPALRVCLCCTE</sequence>
<evidence type="ECO:0000313" key="2">
    <source>
        <dbReference type="Proteomes" id="UP001488838"/>
    </source>
</evidence>
<name>A0AAW0IKF8_MYOGA</name>
<organism evidence="1 2">
    <name type="scientific">Myodes glareolus</name>
    <name type="common">Bank vole</name>
    <name type="synonym">Clethrionomys glareolus</name>
    <dbReference type="NCBI Taxonomy" id="447135"/>
    <lineage>
        <taxon>Eukaryota</taxon>
        <taxon>Metazoa</taxon>
        <taxon>Chordata</taxon>
        <taxon>Craniata</taxon>
        <taxon>Vertebrata</taxon>
        <taxon>Euteleostomi</taxon>
        <taxon>Mammalia</taxon>
        <taxon>Eutheria</taxon>
        <taxon>Euarchontoglires</taxon>
        <taxon>Glires</taxon>
        <taxon>Rodentia</taxon>
        <taxon>Myomorpha</taxon>
        <taxon>Muroidea</taxon>
        <taxon>Cricetidae</taxon>
        <taxon>Arvicolinae</taxon>
        <taxon>Myodes</taxon>
    </lineage>
</organism>
<accession>A0AAW0IKF8</accession>
<protein>
    <submittedName>
        <fullName evidence="1">Uncharacterized protein</fullName>
    </submittedName>
</protein>
<reference evidence="1 2" key="1">
    <citation type="journal article" date="2023" name="bioRxiv">
        <title>Conserved and derived expression patterns and positive selection on dental genes reveal complex evolutionary context of ever-growing rodent molars.</title>
        <authorList>
            <person name="Calamari Z.T."/>
            <person name="Song A."/>
            <person name="Cohen E."/>
            <person name="Akter M."/>
            <person name="Roy R.D."/>
            <person name="Hallikas O."/>
            <person name="Christensen M.M."/>
            <person name="Li P."/>
            <person name="Marangoni P."/>
            <person name="Jernvall J."/>
            <person name="Klein O.D."/>
        </authorList>
    </citation>
    <scope>NUCLEOTIDE SEQUENCE [LARGE SCALE GENOMIC DNA]</scope>
    <source>
        <strain evidence="1">V071</strain>
    </source>
</reference>
<dbReference type="EMBL" id="JBBHLL010000116">
    <property type="protein sequence ID" value="KAK7815105.1"/>
    <property type="molecule type" value="Genomic_DNA"/>
</dbReference>